<dbReference type="SUPFAM" id="SSF52540">
    <property type="entry name" value="P-loop containing nucleoside triphosphate hydrolases"/>
    <property type="match status" value="1"/>
</dbReference>
<evidence type="ECO:0000256" key="1">
    <source>
        <dbReference type="ARBA" id="ARBA00022741"/>
    </source>
</evidence>
<accession>A0A9W6CV36</accession>
<dbReference type="Proteomes" id="UP001144372">
    <property type="component" value="Unassembled WGS sequence"/>
</dbReference>
<keyword evidence="4" id="KW-0238">DNA-binding</keyword>
<reference evidence="8" key="1">
    <citation type="submission" date="2022-12" db="EMBL/GenBank/DDBJ databases">
        <title>Reference genome sequencing for broad-spectrum identification of bacterial and archaeal isolates by mass spectrometry.</title>
        <authorList>
            <person name="Sekiguchi Y."/>
            <person name="Tourlousse D.M."/>
        </authorList>
    </citation>
    <scope>NUCLEOTIDE SEQUENCE</scope>
    <source>
        <strain evidence="8">ASRB1</strain>
    </source>
</reference>
<keyword evidence="1" id="KW-0547">Nucleotide-binding</keyword>
<evidence type="ECO:0000256" key="5">
    <source>
        <dbReference type="ARBA" id="ARBA00023159"/>
    </source>
</evidence>
<dbReference type="SUPFAM" id="SSF55781">
    <property type="entry name" value="GAF domain-like"/>
    <property type="match status" value="1"/>
</dbReference>
<dbReference type="Gene3D" id="1.10.8.60">
    <property type="match status" value="1"/>
</dbReference>
<evidence type="ECO:0000259" key="7">
    <source>
        <dbReference type="PROSITE" id="PS50045"/>
    </source>
</evidence>
<comment type="caution">
    <text evidence="8">The sequence shown here is derived from an EMBL/GenBank/DDBJ whole genome shotgun (WGS) entry which is preliminary data.</text>
</comment>
<name>A0A9W6CV36_9BACT</name>
<dbReference type="GO" id="GO:0003677">
    <property type="term" value="F:DNA binding"/>
    <property type="evidence" value="ECO:0007669"/>
    <property type="project" value="UniProtKB-KW"/>
</dbReference>
<evidence type="ECO:0000313" key="9">
    <source>
        <dbReference type="Proteomes" id="UP001144372"/>
    </source>
</evidence>
<dbReference type="AlphaFoldDB" id="A0A9W6CV36"/>
<dbReference type="SMART" id="SM00382">
    <property type="entry name" value="AAA"/>
    <property type="match status" value="1"/>
</dbReference>
<dbReference type="InterPro" id="IPR009057">
    <property type="entry name" value="Homeodomain-like_sf"/>
</dbReference>
<evidence type="ECO:0000256" key="3">
    <source>
        <dbReference type="ARBA" id="ARBA00023015"/>
    </source>
</evidence>
<dbReference type="InterPro" id="IPR003593">
    <property type="entry name" value="AAA+_ATPase"/>
</dbReference>
<keyword evidence="9" id="KW-1185">Reference proteome</keyword>
<dbReference type="InterPro" id="IPR029016">
    <property type="entry name" value="GAF-like_dom_sf"/>
</dbReference>
<dbReference type="Pfam" id="PF00158">
    <property type="entry name" value="Sigma54_activat"/>
    <property type="match status" value="1"/>
</dbReference>
<protein>
    <submittedName>
        <fullName evidence="8">ATPase AAA</fullName>
    </submittedName>
</protein>
<dbReference type="PANTHER" id="PTHR32071:SF117">
    <property type="entry name" value="PTS-DEPENDENT DIHYDROXYACETONE KINASE OPERON REGULATORY PROTEIN-RELATED"/>
    <property type="match status" value="1"/>
</dbReference>
<dbReference type="GO" id="GO:0005524">
    <property type="term" value="F:ATP binding"/>
    <property type="evidence" value="ECO:0007669"/>
    <property type="project" value="UniProtKB-KW"/>
</dbReference>
<proteinExistence type="predicted"/>
<dbReference type="Gene3D" id="3.30.450.40">
    <property type="match status" value="1"/>
</dbReference>
<dbReference type="PANTHER" id="PTHR32071">
    <property type="entry name" value="TRANSCRIPTIONAL REGULATORY PROTEIN"/>
    <property type="match status" value="1"/>
</dbReference>
<dbReference type="Gene3D" id="3.40.50.300">
    <property type="entry name" value="P-loop containing nucleotide triphosphate hydrolases"/>
    <property type="match status" value="1"/>
</dbReference>
<dbReference type="PROSITE" id="PS00676">
    <property type="entry name" value="SIGMA54_INTERACT_2"/>
    <property type="match status" value="1"/>
</dbReference>
<dbReference type="CDD" id="cd00009">
    <property type="entry name" value="AAA"/>
    <property type="match status" value="1"/>
</dbReference>
<gene>
    <name evidence="8" type="ORF">DAMNIGENAA_04920</name>
</gene>
<dbReference type="PROSITE" id="PS00688">
    <property type="entry name" value="SIGMA54_INTERACT_3"/>
    <property type="match status" value="1"/>
</dbReference>
<dbReference type="InterPro" id="IPR027417">
    <property type="entry name" value="P-loop_NTPase"/>
</dbReference>
<dbReference type="InterPro" id="IPR025662">
    <property type="entry name" value="Sigma_54_int_dom_ATP-bd_1"/>
</dbReference>
<dbReference type="InterPro" id="IPR025944">
    <property type="entry name" value="Sigma_54_int_dom_CS"/>
</dbReference>
<keyword evidence="2" id="KW-0067">ATP-binding</keyword>
<dbReference type="SUPFAM" id="SSF46689">
    <property type="entry name" value="Homeodomain-like"/>
    <property type="match status" value="1"/>
</dbReference>
<dbReference type="InterPro" id="IPR002078">
    <property type="entry name" value="Sigma_54_int"/>
</dbReference>
<evidence type="ECO:0000256" key="6">
    <source>
        <dbReference type="ARBA" id="ARBA00023163"/>
    </source>
</evidence>
<organism evidence="8 9">
    <name type="scientific">Desulforhabdus amnigena</name>
    <dbReference type="NCBI Taxonomy" id="40218"/>
    <lineage>
        <taxon>Bacteria</taxon>
        <taxon>Pseudomonadati</taxon>
        <taxon>Thermodesulfobacteriota</taxon>
        <taxon>Syntrophobacteria</taxon>
        <taxon>Syntrophobacterales</taxon>
        <taxon>Syntrophobacteraceae</taxon>
        <taxon>Desulforhabdus</taxon>
    </lineage>
</organism>
<keyword evidence="6" id="KW-0804">Transcription</keyword>
<feature type="domain" description="Sigma-54 factor interaction" evidence="7">
    <location>
        <begin position="199"/>
        <end position="429"/>
    </location>
</feature>
<sequence length="519" mass="58497">MTNVDEDLFFREATLRLCSSLDIQVALNRCYEYIRAFIPVMQAHLHILDFEQNVLRLVALVGAVLPEGEEHILHLPEKGRREGAAFWKTGEVIRIVNQPDPIKVNPEILRRLGFRENVSYMSMVLELEGSRIGNLGLMADGVNQYTDEHARLLRLLREPMSIAMSNALEHQEVIRFKQMLADDNKYLLDELRSVSGDEIIGADFGLNMVMRMVEQVAPLDSPVLLLGETGTGKELIANAIHSSSPRKDGPFIKVNCGAIPETLLDSELFGHEKGAFTGAISRKRGRFERADKGTIFLDEIGELPAQAQVRLLHVLQRKEIERVGGTSSIPVDIRIISATHRNLQEMVGSGQFREDLWFRINVFPIMIPPLRQRRGDIPSLVHHFIHRKSMELKLKERPRLAPDAMDTLTAYDWPGNVRELENTIERALIQHRTGGPLSFEALLPLAAPDKVVQSQSSQNEPLVPLDEMNARHIRRALEKAGGKIYGPGGAAQILNINPSTLRKRMNKLGISYGRKSWRL</sequence>
<dbReference type="PROSITE" id="PS00675">
    <property type="entry name" value="SIGMA54_INTERACT_1"/>
    <property type="match status" value="1"/>
</dbReference>
<dbReference type="InterPro" id="IPR025943">
    <property type="entry name" value="Sigma_54_int_dom_ATP-bd_2"/>
</dbReference>
<evidence type="ECO:0000256" key="2">
    <source>
        <dbReference type="ARBA" id="ARBA00022840"/>
    </source>
</evidence>
<keyword evidence="5" id="KW-0010">Activator</keyword>
<evidence type="ECO:0000313" key="8">
    <source>
        <dbReference type="EMBL" id="GLI33059.1"/>
    </source>
</evidence>
<dbReference type="Pfam" id="PF25601">
    <property type="entry name" value="AAA_lid_14"/>
    <property type="match status" value="1"/>
</dbReference>
<dbReference type="Gene3D" id="1.10.10.60">
    <property type="entry name" value="Homeodomain-like"/>
    <property type="match status" value="1"/>
</dbReference>
<dbReference type="PROSITE" id="PS50045">
    <property type="entry name" value="SIGMA54_INTERACT_4"/>
    <property type="match status" value="1"/>
</dbReference>
<dbReference type="FunFam" id="3.40.50.300:FF:000006">
    <property type="entry name" value="DNA-binding transcriptional regulator NtrC"/>
    <property type="match status" value="1"/>
</dbReference>
<evidence type="ECO:0000256" key="4">
    <source>
        <dbReference type="ARBA" id="ARBA00023125"/>
    </source>
</evidence>
<dbReference type="GO" id="GO:0006355">
    <property type="term" value="P:regulation of DNA-templated transcription"/>
    <property type="evidence" value="ECO:0007669"/>
    <property type="project" value="InterPro"/>
</dbReference>
<dbReference type="InterPro" id="IPR058031">
    <property type="entry name" value="AAA_lid_NorR"/>
</dbReference>
<dbReference type="EMBL" id="BSDR01000001">
    <property type="protein sequence ID" value="GLI33059.1"/>
    <property type="molecule type" value="Genomic_DNA"/>
</dbReference>
<keyword evidence="3" id="KW-0805">Transcription regulation</keyword>